<protein>
    <submittedName>
        <fullName evidence="3">Uncharacterized protein</fullName>
    </submittedName>
</protein>
<dbReference type="KEGG" id="lfc:LFE_0328"/>
<evidence type="ECO:0000313" key="4">
    <source>
        <dbReference type="Proteomes" id="UP000007382"/>
    </source>
</evidence>
<feature type="region of interest" description="Disordered" evidence="1">
    <location>
        <begin position="23"/>
        <end position="48"/>
    </location>
</feature>
<dbReference type="PATRIC" id="fig|1162668.3.peg.377"/>
<evidence type="ECO:0000256" key="2">
    <source>
        <dbReference type="SAM" id="SignalP"/>
    </source>
</evidence>
<name>I0ILA1_LEPFC</name>
<gene>
    <name evidence="3" type="ordered locus">LFE_0328</name>
</gene>
<evidence type="ECO:0000313" key="3">
    <source>
        <dbReference type="EMBL" id="BAM06050.1"/>
    </source>
</evidence>
<dbReference type="HOGENOM" id="CLU_1822953_0_0_0"/>
<proteinExistence type="predicted"/>
<evidence type="ECO:0000256" key="1">
    <source>
        <dbReference type="SAM" id="MobiDB-lite"/>
    </source>
</evidence>
<keyword evidence="2" id="KW-0732">Signal</keyword>
<dbReference type="EMBL" id="AP012342">
    <property type="protein sequence ID" value="BAM06050.1"/>
    <property type="molecule type" value="Genomic_DNA"/>
</dbReference>
<dbReference type="RefSeq" id="WP_014448543.1">
    <property type="nucleotide sequence ID" value="NC_017094.1"/>
</dbReference>
<sequence length="153" mass="16971">MKRSAIFFLLFFALLLTTVAHAQDNPPPGTDTGQTADGSEPKKKKEDNSVILSMLPGPNDSMGLKKVFKHYGLSITAIEIDHPDPQDPITVKIRFDLPLVKKCDAPISELATFLTRSAVWQTDHNGVFLPMNTWARGLSRGHRELFLPEDCPS</sequence>
<dbReference type="Proteomes" id="UP000007382">
    <property type="component" value="Chromosome"/>
</dbReference>
<accession>I0ILA1</accession>
<dbReference type="STRING" id="1162668.LFE_0328"/>
<feature type="compositionally biased region" description="Basic and acidic residues" evidence="1">
    <location>
        <begin position="39"/>
        <end position="48"/>
    </location>
</feature>
<feature type="signal peptide" evidence="2">
    <location>
        <begin position="1"/>
        <end position="22"/>
    </location>
</feature>
<dbReference type="AlphaFoldDB" id="I0ILA1"/>
<organism evidence="3 4">
    <name type="scientific">Leptospirillum ferrooxidans (strain C2-3)</name>
    <dbReference type="NCBI Taxonomy" id="1162668"/>
    <lineage>
        <taxon>Bacteria</taxon>
        <taxon>Pseudomonadati</taxon>
        <taxon>Nitrospirota</taxon>
        <taxon>Nitrospiria</taxon>
        <taxon>Nitrospirales</taxon>
        <taxon>Nitrospiraceae</taxon>
        <taxon>Leptospirillum</taxon>
    </lineage>
</organism>
<reference evidence="3 4" key="1">
    <citation type="journal article" date="2012" name="J. Bacteriol.">
        <title>Complete Genome Sequence of Leptospirillum ferrooxidans Strain C2-3, Isolated from a Fresh Volcanic Ash Deposit on the Island of Miyake, Japan.</title>
        <authorList>
            <person name="Fujimura R."/>
            <person name="Sato Y."/>
            <person name="Nishizawa T."/>
            <person name="Oshima K."/>
            <person name="Kim S.-W."/>
            <person name="Hattori M."/>
            <person name="Kamijo T."/>
            <person name="Ohta H."/>
        </authorList>
    </citation>
    <scope>NUCLEOTIDE SEQUENCE [LARGE SCALE GENOMIC DNA]</scope>
    <source>
        <strain evidence="3 4">C2-3</strain>
    </source>
</reference>
<dbReference type="OrthoDB" id="9814903at2"/>
<feature type="chain" id="PRO_5003629831" evidence="2">
    <location>
        <begin position="23"/>
        <end position="153"/>
    </location>
</feature>
<keyword evidence="4" id="KW-1185">Reference proteome</keyword>
<reference evidence="4" key="2">
    <citation type="submission" date="2012-03" db="EMBL/GenBank/DDBJ databases">
        <title>The complete genome sequence of the pioneer microbe on fresh volcanic deposit, Leptospirillum ferrooxidans strain C2-3.</title>
        <authorList>
            <person name="Fujimura R."/>
            <person name="Sato Y."/>
            <person name="Nishizawa T."/>
            <person name="Nanba K."/>
            <person name="Oshima K."/>
            <person name="Hattori M."/>
            <person name="Kamijo T."/>
            <person name="Ohta H."/>
        </authorList>
    </citation>
    <scope>NUCLEOTIDE SEQUENCE [LARGE SCALE GENOMIC DNA]</scope>
    <source>
        <strain evidence="4">C2-3</strain>
    </source>
</reference>